<name>A0AAQ1ZHU2_9BACT</name>
<protein>
    <submittedName>
        <fullName evidence="1">Holo-(Acyl carrier protein) synthase 2</fullName>
    </submittedName>
</protein>
<sequence>MPIISIRNVSVEAQLGLWKIEESVDDFYSLYPLERFRLYVESHLKSESRKREFLAVRALLASMLPGNVVDIDYNEAGKPFIKDYKLSISHTRGYAAVILSPQHEVAVDIEYVSERVGRIVSKFVRHDEAAPDIRSQLLHWSAKETVYKFFSEDDLQYFDIRLRAIGDSDCLVDNLKRGSQILVHYECNQRFMLTYAIAGQ</sequence>
<evidence type="ECO:0000313" key="2">
    <source>
        <dbReference type="Proteomes" id="UP000255283"/>
    </source>
</evidence>
<dbReference type="GO" id="GO:0000287">
    <property type="term" value="F:magnesium ion binding"/>
    <property type="evidence" value="ECO:0007669"/>
    <property type="project" value="InterPro"/>
</dbReference>
<dbReference type="InterPro" id="IPR037143">
    <property type="entry name" value="4-PPantetheinyl_Trfase_dom_sf"/>
</dbReference>
<accession>A0AAQ1ZHU2</accession>
<organism evidence="1 2">
    <name type="scientific">Segatella buccae</name>
    <dbReference type="NCBI Taxonomy" id="28126"/>
    <lineage>
        <taxon>Bacteria</taxon>
        <taxon>Pseudomonadati</taxon>
        <taxon>Bacteroidota</taxon>
        <taxon>Bacteroidia</taxon>
        <taxon>Bacteroidales</taxon>
        <taxon>Prevotellaceae</taxon>
        <taxon>Segatella</taxon>
    </lineage>
</organism>
<comment type="caution">
    <text evidence="1">The sequence shown here is derived from an EMBL/GenBank/DDBJ whole genome shotgun (WGS) entry which is preliminary data.</text>
</comment>
<dbReference type="SUPFAM" id="SSF56214">
    <property type="entry name" value="4'-phosphopantetheinyl transferase"/>
    <property type="match status" value="2"/>
</dbReference>
<dbReference type="GO" id="GO:0008897">
    <property type="term" value="F:holo-[acyl-carrier-protein] synthase activity"/>
    <property type="evidence" value="ECO:0007669"/>
    <property type="project" value="InterPro"/>
</dbReference>
<dbReference type="Proteomes" id="UP000255283">
    <property type="component" value="Unassembled WGS sequence"/>
</dbReference>
<gene>
    <name evidence="1" type="ORF">NCTC13063_00595</name>
</gene>
<reference evidence="1 2" key="1">
    <citation type="submission" date="2018-06" db="EMBL/GenBank/DDBJ databases">
        <authorList>
            <consortium name="Pathogen Informatics"/>
            <person name="Doyle S."/>
        </authorList>
    </citation>
    <scope>NUCLEOTIDE SEQUENCE [LARGE SCALE GENOMIC DNA]</scope>
    <source>
        <strain evidence="1 2">NCTC13063</strain>
    </source>
</reference>
<dbReference type="Gene3D" id="3.90.470.20">
    <property type="entry name" value="4'-phosphopantetheinyl transferase domain"/>
    <property type="match status" value="1"/>
</dbReference>
<dbReference type="EMBL" id="UGTJ01000001">
    <property type="protein sequence ID" value="SUB79334.1"/>
    <property type="molecule type" value="Genomic_DNA"/>
</dbReference>
<evidence type="ECO:0000313" key="1">
    <source>
        <dbReference type="EMBL" id="SUB79334.1"/>
    </source>
</evidence>
<dbReference type="RefSeq" id="WP_115153205.1">
    <property type="nucleotide sequence ID" value="NZ_DBFWLE010000018.1"/>
</dbReference>
<dbReference type="AlphaFoldDB" id="A0AAQ1ZHU2"/>
<proteinExistence type="predicted"/>